<evidence type="ECO:0000313" key="17">
    <source>
        <dbReference type="EMBL" id="KAK7833575.1"/>
    </source>
</evidence>
<keyword evidence="13" id="KW-0812">Transmembrane</keyword>
<keyword evidence="6 12" id="KW-0547">Nucleotide-binding</keyword>
<dbReference type="AlphaFoldDB" id="A0AAW0K4H4"/>
<evidence type="ECO:0000256" key="2">
    <source>
        <dbReference type="ARBA" id="ARBA00022553"/>
    </source>
</evidence>
<organism evidence="17 18">
    <name type="scientific">Quercus suber</name>
    <name type="common">Cork oak</name>
    <dbReference type="NCBI Taxonomy" id="58331"/>
    <lineage>
        <taxon>Eukaryota</taxon>
        <taxon>Viridiplantae</taxon>
        <taxon>Streptophyta</taxon>
        <taxon>Embryophyta</taxon>
        <taxon>Tracheophyta</taxon>
        <taxon>Spermatophyta</taxon>
        <taxon>Magnoliopsida</taxon>
        <taxon>eudicotyledons</taxon>
        <taxon>Gunneridae</taxon>
        <taxon>Pentapetalae</taxon>
        <taxon>rosids</taxon>
        <taxon>fabids</taxon>
        <taxon>Fagales</taxon>
        <taxon>Fagaceae</taxon>
        <taxon>Quercus</taxon>
    </lineage>
</organism>
<keyword evidence="13" id="KW-1133">Transmembrane helix</keyword>
<evidence type="ECO:0000313" key="18">
    <source>
        <dbReference type="Proteomes" id="UP000237347"/>
    </source>
</evidence>
<keyword evidence="7" id="KW-0418">Kinase</keyword>
<dbReference type="PROSITE" id="PS50011">
    <property type="entry name" value="PROTEIN_KINASE_DOM"/>
    <property type="match status" value="2"/>
</dbReference>
<dbReference type="Pfam" id="PF00069">
    <property type="entry name" value="Pkinase"/>
    <property type="match status" value="2"/>
</dbReference>
<comment type="caution">
    <text evidence="17">The sequence shown here is derived from an EMBL/GenBank/DDBJ whole genome shotgun (WGS) entry which is preliminary data.</text>
</comment>
<accession>A0AAW0K4H4</accession>
<evidence type="ECO:0000256" key="7">
    <source>
        <dbReference type="ARBA" id="ARBA00022777"/>
    </source>
</evidence>
<feature type="transmembrane region" description="Helical" evidence="13">
    <location>
        <begin position="259"/>
        <end position="285"/>
    </location>
</feature>
<keyword evidence="8 12" id="KW-0067">ATP-binding</keyword>
<keyword evidence="9" id="KW-0675">Receptor</keyword>
<evidence type="ECO:0000256" key="10">
    <source>
        <dbReference type="ARBA" id="ARBA00047558"/>
    </source>
</evidence>
<keyword evidence="13" id="KW-0472">Membrane</keyword>
<dbReference type="CDD" id="cd23509">
    <property type="entry name" value="Gnk2-like"/>
    <property type="match status" value="4"/>
</dbReference>
<feature type="transmembrane region" description="Helical" evidence="13">
    <location>
        <begin position="727"/>
        <end position="753"/>
    </location>
</feature>
<evidence type="ECO:0000256" key="11">
    <source>
        <dbReference type="ARBA" id="ARBA00047951"/>
    </source>
</evidence>
<dbReference type="EMBL" id="PKMF04000403">
    <property type="protein sequence ID" value="KAK7833575.1"/>
    <property type="molecule type" value="Genomic_DNA"/>
</dbReference>
<evidence type="ECO:0000256" key="14">
    <source>
        <dbReference type="SAM" id="SignalP"/>
    </source>
</evidence>
<evidence type="ECO:0000259" key="15">
    <source>
        <dbReference type="PROSITE" id="PS50011"/>
    </source>
</evidence>
<dbReference type="FunFam" id="3.30.430.20:FF:000005">
    <property type="entry name" value="Cysteine-rich receptor-like protein kinase 2"/>
    <property type="match status" value="2"/>
</dbReference>
<evidence type="ECO:0000256" key="5">
    <source>
        <dbReference type="ARBA" id="ARBA00022737"/>
    </source>
</evidence>
<evidence type="ECO:0000256" key="9">
    <source>
        <dbReference type="ARBA" id="ARBA00023170"/>
    </source>
</evidence>
<keyword evidence="3" id="KW-0808">Transferase</keyword>
<comment type="catalytic activity">
    <reaction evidence="10">
        <text>L-seryl-[protein] + ATP = O-phospho-L-seryl-[protein] + ADP + H(+)</text>
        <dbReference type="Rhea" id="RHEA:17989"/>
        <dbReference type="Rhea" id="RHEA-COMP:9863"/>
        <dbReference type="Rhea" id="RHEA-COMP:11604"/>
        <dbReference type="ChEBI" id="CHEBI:15378"/>
        <dbReference type="ChEBI" id="CHEBI:29999"/>
        <dbReference type="ChEBI" id="CHEBI:30616"/>
        <dbReference type="ChEBI" id="CHEBI:83421"/>
        <dbReference type="ChEBI" id="CHEBI:456216"/>
    </reaction>
</comment>
<name>A0AAW0K4H4_QUESU</name>
<evidence type="ECO:0000259" key="16">
    <source>
        <dbReference type="PROSITE" id="PS51473"/>
    </source>
</evidence>
<feature type="chain" id="PRO_5043900650" evidence="14">
    <location>
        <begin position="23"/>
        <end position="973"/>
    </location>
</feature>
<dbReference type="InterPro" id="IPR052059">
    <property type="entry name" value="CR_Ser/Thr_kinase"/>
</dbReference>
<dbReference type="InterPro" id="IPR017441">
    <property type="entry name" value="Protein_kinase_ATP_BS"/>
</dbReference>
<evidence type="ECO:0000256" key="8">
    <source>
        <dbReference type="ARBA" id="ARBA00022840"/>
    </source>
</evidence>
<dbReference type="GO" id="GO:0005524">
    <property type="term" value="F:ATP binding"/>
    <property type="evidence" value="ECO:0007669"/>
    <property type="project" value="UniProtKB-UniRule"/>
</dbReference>
<dbReference type="FunFam" id="3.30.200.20:FF:000177">
    <property type="entry name" value="Cysteine-rich receptor-like protein kinase 2"/>
    <property type="match status" value="2"/>
</dbReference>
<dbReference type="FunFam" id="3.30.430.20:FF:000015">
    <property type="entry name" value="Cysteine-rich receptor-like protein kinase 3"/>
    <property type="match status" value="2"/>
</dbReference>
<feature type="domain" description="Gnk2-homologous" evidence="16">
    <location>
        <begin position="607"/>
        <end position="710"/>
    </location>
</feature>
<evidence type="ECO:0000256" key="13">
    <source>
        <dbReference type="SAM" id="Phobius"/>
    </source>
</evidence>
<feature type="signal peptide" evidence="14">
    <location>
        <begin position="1"/>
        <end position="22"/>
    </location>
</feature>
<protein>
    <submittedName>
        <fullName evidence="17">Cysteine-rich receptor-like protein kinase 3</fullName>
    </submittedName>
</protein>
<dbReference type="InterPro" id="IPR000719">
    <property type="entry name" value="Prot_kinase_dom"/>
</dbReference>
<dbReference type="PANTHER" id="PTHR47973">
    <property type="entry name" value="CYSTEINE-RICH RECEPTOR-LIKE PROTEIN KINASE 3"/>
    <property type="match status" value="1"/>
</dbReference>
<keyword evidence="1" id="KW-0723">Serine/threonine-protein kinase</keyword>
<dbReference type="PROSITE" id="PS51473">
    <property type="entry name" value="GNK2"/>
    <property type="match status" value="4"/>
</dbReference>
<feature type="domain" description="Gnk2-homologous" evidence="16">
    <location>
        <begin position="139"/>
        <end position="242"/>
    </location>
</feature>
<dbReference type="SUPFAM" id="SSF56112">
    <property type="entry name" value="Protein kinase-like (PK-like)"/>
    <property type="match status" value="2"/>
</dbReference>
<dbReference type="Proteomes" id="UP000237347">
    <property type="component" value="Unassembled WGS sequence"/>
</dbReference>
<dbReference type="Gene3D" id="3.30.430.20">
    <property type="entry name" value="Gnk2 domain, C-X8-C-X2-C motif"/>
    <property type="match status" value="4"/>
</dbReference>
<gene>
    <name evidence="17" type="primary">CRK3_1</name>
    <name evidence="17" type="ORF">CFP56_025392</name>
</gene>
<dbReference type="InterPro" id="IPR011009">
    <property type="entry name" value="Kinase-like_dom_sf"/>
</dbReference>
<feature type="domain" description="Protein kinase" evidence="15">
    <location>
        <begin position="325"/>
        <end position="626"/>
    </location>
</feature>
<dbReference type="InterPro" id="IPR038408">
    <property type="entry name" value="GNK2_sf"/>
</dbReference>
<feature type="domain" description="Gnk2-homologous" evidence="16">
    <location>
        <begin position="28"/>
        <end position="133"/>
    </location>
</feature>
<dbReference type="InterPro" id="IPR002902">
    <property type="entry name" value="GNK2"/>
</dbReference>
<dbReference type="Pfam" id="PF01657">
    <property type="entry name" value="Stress-antifung"/>
    <property type="match status" value="4"/>
</dbReference>
<keyword evidence="4 14" id="KW-0732">Signal</keyword>
<evidence type="ECO:0000256" key="12">
    <source>
        <dbReference type="PROSITE-ProRule" id="PRU10141"/>
    </source>
</evidence>
<evidence type="ECO:0000256" key="6">
    <source>
        <dbReference type="ARBA" id="ARBA00022741"/>
    </source>
</evidence>
<feature type="binding site" evidence="12">
    <location>
        <position position="821"/>
    </location>
    <ligand>
        <name>ATP</name>
        <dbReference type="ChEBI" id="CHEBI:30616"/>
    </ligand>
</feature>
<keyword evidence="5" id="KW-0677">Repeat</keyword>
<evidence type="ECO:0000256" key="3">
    <source>
        <dbReference type="ARBA" id="ARBA00022679"/>
    </source>
</evidence>
<dbReference type="GO" id="GO:0004674">
    <property type="term" value="F:protein serine/threonine kinase activity"/>
    <property type="evidence" value="ECO:0007669"/>
    <property type="project" value="UniProtKB-KW"/>
</dbReference>
<comment type="catalytic activity">
    <reaction evidence="11">
        <text>L-threonyl-[protein] + ATP = O-phospho-L-threonyl-[protein] + ADP + H(+)</text>
        <dbReference type="Rhea" id="RHEA:46608"/>
        <dbReference type="Rhea" id="RHEA-COMP:11060"/>
        <dbReference type="Rhea" id="RHEA-COMP:11605"/>
        <dbReference type="ChEBI" id="CHEBI:15378"/>
        <dbReference type="ChEBI" id="CHEBI:30013"/>
        <dbReference type="ChEBI" id="CHEBI:30616"/>
        <dbReference type="ChEBI" id="CHEBI:61977"/>
        <dbReference type="ChEBI" id="CHEBI:456216"/>
    </reaction>
</comment>
<sequence>MYYSIFVLLLFLLSFFVYSSLSDPRATEAALICTNKSAALSERQTFIANFLATMDTTTPLVVTQRYAAVMNGTGNTTVYTFGECMKDLSQTDCDLCFAQSKTRIQYCYPFVRAIRGGRLFMDGCYLRYDDYNFFNDTLDSQDTTVCGTEDFVGNHSVFGANVEELVRNLSVEAPKNDNFFVGFVNKGNITVYGLAQCWELVSRTGCERCLANAFYNISSCTPKEEGRVLNAGCYMRYSTQKFYYNASNTVGGNNIHQGYLLAITLAATSSALALVLVVTTVVFIVRKKILKKRRERKLVGDLLATLYKSKLNFSYEILERATNFFHSSSKLGQGGSGSVYKGVLPDGRVVAVKRLFVNSVQWVDHFFNEVNLISDIHHKNLVKLLGCSITGPESLLVWNLYEAGRPCEAVDPKLEANFQEVEAFRLLQIGLLCVQASAELRPSMPVVVKMLTYNQDIPQPTQPPFLNSSIREANQIVPLRAYNFQLDSLSDPRATEAALICTNKSAALSERQTFIANFLATMDTTTPLVVTQRYAAVMNGTGNTTVYTFGECMKDLSQTDCDLCFAQSKTRIQYCYPFVRAIRGGRLFMDGCYLRYDDYNFFNDTLDSQDTTVCGTEDFVGNHSVFGANVEELVRNLSVEAPKNDNFFVGFVNKGNITVYGLAQCWELVSRTGCERCLANAFYNISSCTPKEEGRVLNAGCYMRYSTQKFYYNASNTVGGNNIHQGYLLAITLAATSSALALVLVVTTVVFIVRKKILKKRRERKLVGDLLATLYKSKLNFSYEILERATNFFHSSSKLGQGGSGSVYKGVLPDGRVVAVKRLFVNSVQWVDHFFNEVNLISDIHHKNLVKLLGCSITGPESLLVWNLYEAGRPCEAVDPKLEANFQEVEAFRLLQIGLLCVQASAELRPSMPVVVKMLTYNQDIPQPTQPPFLNSSIREANQIVPLRAYNFQLESDTQTSGNSMTESLMDPR</sequence>
<reference evidence="17 18" key="1">
    <citation type="journal article" date="2018" name="Sci. Data">
        <title>The draft genome sequence of cork oak.</title>
        <authorList>
            <person name="Ramos A.M."/>
            <person name="Usie A."/>
            <person name="Barbosa P."/>
            <person name="Barros P.M."/>
            <person name="Capote T."/>
            <person name="Chaves I."/>
            <person name="Simoes F."/>
            <person name="Abreu I."/>
            <person name="Carrasquinho I."/>
            <person name="Faro C."/>
            <person name="Guimaraes J.B."/>
            <person name="Mendonca D."/>
            <person name="Nobrega F."/>
            <person name="Rodrigues L."/>
            <person name="Saibo N.J.M."/>
            <person name="Varela M.C."/>
            <person name="Egas C."/>
            <person name="Matos J."/>
            <person name="Miguel C.M."/>
            <person name="Oliveira M.M."/>
            <person name="Ricardo C.P."/>
            <person name="Goncalves S."/>
        </authorList>
    </citation>
    <scope>NUCLEOTIDE SEQUENCE [LARGE SCALE GENOMIC DNA]</scope>
    <source>
        <strain evidence="18">cv. HL8</strain>
    </source>
</reference>
<keyword evidence="2" id="KW-0597">Phosphoprotein</keyword>
<dbReference type="PROSITE" id="PS00107">
    <property type="entry name" value="PROTEIN_KINASE_ATP"/>
    <property type="match status" value="1"/>
</dbReference>
<evidence type="ECO:0000256" key="1">
    <source>
        <dbReference type="ARBA" id="ARBA00022527"/>
    </source>
</evidence>
<keyword evidence="18" id="KW-1185">Reference proteome</keyword>
<dbReference type="Gene3D" id="3.30.200.20">
    <property type="entry name" value="Phosphorylase Kinase, domain 1"/>
    <property type="match status" value="2"/>
</dbReference>
<feature type="domain" description="Protein kinase" evidence="15">
    <location>
        <begin position="793"/>
        <end position="973"/>
    </location>
</feature>
<feature type="domain" description="Gnk2-homologous" evidence="16">
    <location>
        <begin position="496"/>
        <end position="601"/>
    </location>
</feature>
<evidence type="ECO:0000256" key="4">
    <source>
        <dbReference type="ARBA" id="ARBA00022729"/>
    </source>
</evidence>
<proteinExistence type="predicted"/>